<reference evidence="2 3" key="1">
    <citation type="submission" date="2018-11" db="EMBL/GenBank/DDBJ databases">
        <title>Genome sequence of Saitozyma podzolica DSM 27192.</title>
        <authorList>
            <person name="Aliyu H."/>
            <person name="Gorte O."/>
            <person name="Ochsenreither K."/>
        </authorList>
    </citation>
    <scope>NUCLEOTIDE SEQUENCE [LARGE SCALE GENOMIC DNA]</scope>
    <source>
        <strain evidence="2 3">DSM 27192</strain>
    </source>
</reference>
<dbReference type="STRING" id="1890683.A0A427YU98"/>
<dbReference type="AlphaFoldDB" id="A0A427YU98"/>
<comment type="caution">
    <text evidence="2">The sequence shown here is derived from an EMBL/GenBank/DDBJ whole genome shotgun (WGS) entry which is preliminary data.</text>
</comment>
<protein>
    <recommendedName>
        <fullName evidence="1">Metallo-beta-lactamase domain-containing protein</fullName>
    </recommendedName>
</protein>
<dbReference type="PANTHER" id="PTHR13754:SF13">
    <property type="entry name" value="METALLO-BETA-LACTAMASE SUPERFAMILY PROTEIN (AFU_ORTHOLOGUE AFUA_3G07630)"/>
    <property type="match status" value="1"/>
</dbReference>
<evidence type="ECO:0000313" key="3">
    <source>
        <dbReference type="Proteomes" id="UP000279259"/>
    </source>
</evidence>
<name>A0A427YU98_9TREE</name>
<dbReference type="Gene3D" id="3.60.15.10">
    <property type="entry name" value="Ribonuclease Z/Hydroxyacylglutathione hydrolase-like"/>
    <property type="match status" value="2"/>
</dbReference>
<dbReference type="CDD" id="cd07713">
    <property type="entry name" value="DHPS-like_MBL-fold"/>
    <property type="match status" value="1"/>
</dbReference>
<dbReference type="OrthoDB" id="1470350at2759"/>
<dbReference type="InterPro" id="IPR001279">
    <property type="entry name" value="Metallo-B-lactamas"/>
</dbReference>
<dbReference type="Proteomes" id="UP000279259">
    <property type="component" value="Unassembled WGS sequence"/>
</dbReference>
<dbReference type="InterPro" id="IPR036866">
    <property type="entry name" value="RibonucZ/Hydroxyglut_hydro"/>
</dbReference>
<keyword evidence="3" id="KW-1185">Reference proteome</keyword>
<gene>
    <name evidence="2" type="ORF">EHS25_004519</name>
</gene>
<feature type="domain" description="Metallo-beta-lactamase" evidence="1">
    <location>
        <begin position="96"/>
        <end position="126"/>
    </location>
</feature>
<dbReference type="Pfam" id="PF00753">
    <property type="entry name" value="Lactamase_B"/>
    <property type="match status" value="1"/>
</dbReference>
<organism evidence="2 3">
    <name type="scientific">Saitozyma podzolica</name>
    <dbReference type="NCBI Taxonomy" id="1890683"/>
    <lineage>
        <taxon>Eukaryota</taxon>
        <taxon>Fungi</taxon>
        <taxon>Dikarya</taxon>
        <taxon>Basidiomycota</taxon>
        <taxon>Agaricomycotina</taxon>
        <taxon>Tremellomycetes</taxon>
        <taxon>Tremellales</taxon>
        <taxon>Trimorphomycetaceae</taxon>
        <taxon>Saitozyma</taxon>
    </lineage>
</organism>
<dbReference type="EMBL" id="RSCD01000002">
    <property type="protein sequence ID" value="RSH94714.1"/>
    <property type="molecule type" value="Genomic_DNA"/>
</dbReference>
<dbReference type="GO" id="GO:0016740">
    <property type="term" value="F:transferase activity"/>
    <property type="evidence" value="ECO:0007669"/>
    <property type="project" value="TreeGrafter"/>
</dbReference>
<dbReference type="InterPro" id="IPR052926">
    <property type="entry name" value="Metallo-beta-lactamase_dom"/>
</dbReference>
<proteinExistence type="predicted"/>
<dbReference type="SUPFAM" id="SSF56281">
    <property type="entry name" value="Metallo-hydrolase/oxidoreductase"/>
    <property type="match status" value="1"/>
</dbReference>
<dbReference type="PANTHER" id="PTHR13754">
    <property type="entry name" value="METALLO-BETA-LACTAMASE SUPERFAMILY PROTEIN"/>
    <property type="match status" value="1"/>
</dbReference>
<accession>A0A427YU98</accession>
<evidence type="ECO:0000259" key="1">
    <source>
        <dbReference type="Pfam" id="PF00753"/>
    </source>
</evidence>
<sequence length="274" mass="30000">MRLTPVDKLEFLVLVDNCIEWFSALPPGFVHEVPQHLKRPPPNEPPKDPLTGLPVLDFANYCCGAHGLSILIMTTIGDKTYQVLMDGGPEHLTIERNVKAMAVELKDLDAIVLSHWHSDHSGGILKALELRQSSSSSSSFSSSSNSLGPLDTLDPLNALPVDLHPERPIRRGICNVLTDAQTTYDRPIHMVVGGLHLVPTAQQPVVETVDFLSRRLRPSPKYVLPLHCTGLEARAMLRQAMGDACITAGVGMRVTVDAKAEEELDADDELQILD</sequence>
<evidence type="ECO:0000313" key="2">
    <source>
        <dbReference type="EMBL" id="RSH94714.1"/>
    </source>
</evidence>
<dbReference type="InterPro" id="IPR041712">
    <property type="entry name" value="DHPS-like_MBL-fold"/>
</dbReference>